<dbReference type="Proteomes" id="UP000669179">
    <property type="component" value="Unassembled WGS sequence"/>
</dbReference>
<dbReference type="AlphaFoldDB" id="A0A939T8C6"/>
<gene>
    <name evidence="1" type="ORF">J4573_38290</name>
</gene>
<reference evidence="1" key="1">
    <citation type="submission" date="2021-03" db="EMBL/GenBank/DDBJ databases">
        <authorList>
            <person name="Kanchanasin P."/>
            <person name="Saeng-In P."/>
            <person name="Phongsopitanun W."/>
            <person name="Yuki M."/>
            <person name="Kudo T."/>
            <person name="Ohkuma M."/>
            <person name="Tanasupawat S."/>
        </authorList>
    </citation>
    <scope>NUCLEOTIDE SEQUENCE</scope>
    <source>
        <strain evidence="1">GKU 128</strain>
    </source>
</reference>
<sequence length="114" mass="12978">MPDWGELRVLDDRHLRVAVWPADPTALDLDHEVPAMLVASAPTGVYSVDIKARRLENAAMVWAHYELTITSARLVDRGTTPRPPNRIIEAEVIETEVLTHEPSRKWREGKFSLR</sequence>
<dbReference type="EMBL" id="JAGEOJ010000018">
    <property type="protein sequence ID" value="MBO2452994.1"/>
    <property type="molecule type" value="Genomic_DNA"/>
</dbReference>
<evidence type="ECO:0000313" key="1">
    <source>
        <dbReference type="EMBL" id="MBO2452994.1"/>
    </source>
</evidence>
<accession>A0A939T8C6</accession>
<protein>
    <submittedName>
        <fullName evidence="1">Uncharacterized protein</fullName>
    </submittedName>
</protein>
<evidence type="ECO:0000313" key="2">
    <source>
        <dbReference type="Proteomes" id="UP000669179"/>
    </source>
</evidence>
<proteinExistence type="predicted"/>
<keyword evidence="2" id="KW-1185">Reference proteome</keyword>
<dbReference type="RefSeq" id="WP_208261011.1">
    <property type="nucleotide sequence ID" value="NZ_JAGEOJ010000018.1"/>
</dbReference>
<comment type="caution">
    <text evidence="1">The sequence shown here is derived from an EMBL/GenBank/DDBJ whole genome shotgun (WGS) entry which is preliminary data.</text>
</comment>
<name>A0A939T8C6_9ACTN</name>
<organism evidence="1 2">
    <name type="scientific">Actinomadura barringtoniae</name>
    <dbReference type="NCBI Taxonomy" id="1427535"/>
    <lineage>
        <taxon>Bacteria</taxon>
        <taxon>Bacillati</taxon>
        <taxon>Actinomycetota</taxon>
        <taxon>Actinomycetes</taxon>
        <taxon>Streptosporangiales</taxon>
        <taxon>Thermomonosporaceae</taxon>
        <taxon>Actinomadura</taxon>
    </lineage>
</organism>